<dbReference type="Proteomes" id="UP000006820">
    <property type="component" value="Chromosome"/>
</dbReference>
<evidence type="ECO:0000313" key="2">
    <source>
        <dbReference type="Proteomes" id="UP000006820"/>
    </source>
</evidence>
<dbReference type="STRING" id="247156.NFA_2010"/>
<evidence type="ECO:0000313" key="1">
    <source>
        <dbReference type="EMBL" id="BAD55043.1"/>
    </source>
</evidence>
<sequence>MNAGPPEHPGMEKTVRTTFPTSVSAADMDAAAQDYIQRGWTVAETANGLCLITDENVSAIEIGGELAGEVRRFLRANNLTGPVIEVPGAERREIHLVTGVRKAAMALDALREAGATVYTDGAGVPLPPSKLSAGSASWGVAPREARWVPPVVAIAAAVRSAASGKRAQLTGAQLTSVAC</sequence>
<reference evidence="1 2" key="1">
    <citation type="journal article" date="2004" name="Proc. Natl. Acad. Sci. U.S.A.">
        <title>The complete genomic sequence of Nocardia farcinica IFM 10152.</title>
        <authorList>
            <person name="Ishikawa J."/>
            <person name="Yamashita A."/>
            <person name="Mikami Y."/>
            <person name="Hoshino Y."/>
            <person name="Kurita H."/>
            <person name="Hotta K."/>
            <person name="Shiba T."/>
            <person name="Hattori M."/>
        </authorList>
    </citation>
    <scope>NUCLEOTIDE SEQUENCE [LARGE SCALE GENOMIC DNA]</scope>
    <source>
        <strain evidence="1 2">IFM 10152</strain>
    </source>
</reference>
<gene>
    <name evidence="1" type="ordered locus">NFA_2010</name>
</gene>
<accession>Q5Z3E8</accession>
<dbReference type="HOGENOM" id="CLU_1501990_0_0_11"/>
<protein>
    <submittedName>
        <fullName evidence="1">Uncharacterized protein</fullName>
    </submittedName>
</protein>
<organism evidence="1 2">
    <name type="scientific">Nocardia farcinica (strain IFM 10152)</name>
    <dbReference type="NCBI Taxonomy" id="247156"/>
    <lineage>
        <taxon>Bacteria</taxon>
        <taxon>Bacillati</taxon>
        <taxon>Actinomycetota</taxon>
        <taxon>Actinomycetes</taxon>
        <taxon>Mycobacteriales</taxon>
        <taxon>Nocardiaceae</taxon>
        <taxon>Nocardia</taxon>
    </lineage>
</organism>
<proteinExistence type="predicted"/>
<dbReference type="EMBL" id="AP006618">
    <property type="protein sequence ID" value="BAD55043.1"/>
    <property type="molecule type" value="Genomic_DNA"/>
</dbReference>
<keyword evidence="2" id="KW-1185">Reference proteome</keyword>
<name>Q5Z3E8_NOCFA</name>
<dbReference type="AlphaFoldDB" id="Q5Z3E8"/>
<dbReference type="eggNOG" id="ENOG502ZQGT">
    <property type="taxonomic scope" value="Bacteria"/>
</dbReference>
<dbReference type="KEGG" id="nfa:NFA_2010"/>